<comment type="caution">
    <text evidence="2">The sequence shown here is derived from an EMBL/GenBank/DDBJ whole genome shotgun (WGS) entry which is preliminary data.</text>
</comment>
<feature type="region of interest" description="Disordered" evidence="1">
    <location>
        <begin position="162"/>
        <end position="200"/>
    </location>
</feature>
<sequence length="200" mass="22391">MLMEVLGVNVVRGGGHIRRQQQQPWSGTLICRLWVRAKSAEDIMSVGGVIGPHGSEWETSSMPRVLETFIYPNLNIWTTSTACLGGILGGVISTSKVTYRGEVWRVPRNASFFRVEDQVSVVWVGRKRYRWDFVPYDRGAIVDGRNIGFGVREVRGNRKLGIVGTGHRSSEKQAVKRKRKKTKKSLGTPPQSPPSRTKSQ</sequence>
<accession>A0A9P5XW68</accession>
<reference evidence="2" key="1">
    <citation type="submission" date="2020-11" db="EMBL/GenBank/DDBJ databases">
        <authorList>
            <consortium name="DOE Joint Genome Institute"/>
            <person name="Ahrendt S."/>
            <person name="Riley R."/>
            <person name="Andreopoulos W."/>
            <person name="Labutti K."/>
            <person name="Pangilinan J."/>
            <person name="Ruiz-Duenas F.J."/>
            <person name="Barrasa J.M."/>
            <person name="Sanchez-Garcia M."/>
            <person name="Camarero S."/>
            <person name="Miyauchi S."/>
            <person name="Serrano A."/>
            <person name="Linde D."/>
            <person name="Babiker R."/>
            <person name="Drula E."/>
            <person name="Ayuso-Fernandez I."/>
            <person name="Pacheco R."/>
            <person name="Padilla G."/>
            <person name="Ferreira P."/>
            <person name="Barriuso J."/>
            <person name="Kellner H."/>
            <person name="Castanera R."/>
            <person name="Alfaro M."/>
            <person name="Ramirez L."/>
            <person name="Pisabarro A.G."/>
            <person name="Kuo A."/>
            <person name="Tritt A."/>
            <person name="Lipzen A."/>
            <person name="He G."/>
            <person name="Yan M."/>
            <person name="Ng V."/>
            <person name="Cullen D."/>
            <person name="Martin F."/>
            <person name="Rosso M.-N."/>
            <person name="Henrissat B."/>
            <person name="Hibbett D."/>
            <person name="Martinez A.T."/>
            <person name="Grigoriev I.V."/>
        </authorList>
    </citation>
    <scope>NUCLEOTIDE SEQUENCE</scope>
    <source>
        <strain evidence="2">CBS 247.69</strain>
    </source>
</reference>
<feature type="compositionally biased region" description="Basic residues" evidence="1">
    <location>
        <begin position="175"/>
        <end position="184"/>
    </location>
</feature>
<dbReference type="AlphaFoldDB" id="A0A9P5XW68"/>
<proteinExistence type="predicted"/>
<dbReference type="Proteomes" id="UP000807353">
    <property type="component" value="Unassembled WGS sequence"/>
</dbReference>
<protein>
    <submittedName>
        <fullName evidence="2">Uncharacterized protein</fullName>
    </submittedName>
</protein>
<dbReference type="EMBL" id="MU150357">
    <property type="protein sequence ID" value="KAF9457814.1"/>
    <property type="molecule type" value="Genomic_DNA"/>
</dbReference>
<keyword evidence="3" id="KW-1185">Reference proteome</keyword>
<organism evidence="2 3">
    <name type="scientific">Collybia nuda</name>
    <dbReference type="NCBI Taxonomy" id="64659"/>
    <lineage>
        <taxon>Eukaryota</taxon>
        <taxon>Fungi</taxon>
        <taxon>Dikarya</taxon>
        <taxon>Basidiomycota</taxon>
        <taxon>Agaricomycotina</taxon>
        <taxon>Agaricomycetes</taxon>
        <taxon>Agaricomycetidae</taxon>
        <taxon>Agaricales</taxon>
        <taxon>Tricholomatineae</taxon>
        <taxon>Clitocybaceae</taxon>
        <taxon>Collybia</taxon>
    </lineage>
</organism>
<name>A0A9P5XW68_9AGAR</name>
<evidence type="ECO:0000256" key="1">
    <source>
        <dbReference type="SAM" id="MobiDB-lite"/>
    </source>
</evidence>
<evidence type="ECO:0000313" key="2">
    <source>
        <dbReference type="EMBL" id="KAF9457814.1"/>
    </source>
</evidence>
<gene>
    <name evidence="2" type="ORF">BDZ94DRAFT_1301628</name>
</gene>
<evidence type="ECO:0000313" key="3">
    <source>
        <dbReference type="Proteomes" id="UP000807353"/>
    </source>
</evidence>